<evidence type="ECO:0000313" key="1">
    <source>
        <dbReference type="EMBL" id="CAF4269162.1"/>
    </source>
</evidence>
<reference evidence="1" key="1">
    <citation type="submission" date="2021-02" db="EMBL/GenBank/DDBJ databases">
        <authorList>
            <person name="Nowell W R."/>
        </authorList>
    </citation>
    <scope>NUCLEOTIDE SEQUENCE</scope>
</reference>
<sequence length="29" mass="3383">MHSTYRIGDIIQLAGGIWQVRLRLINDDQ</sequence>
<accession>A0A820G1Y6</accession>
<proteinExistence type="predicted"/>
<feature type="non-terminal residue" evidence="1">
    <location>
        <position position="29"/>
    </location>
</feature>
<dbReference type="Proteomes" id="UP000663836">
    <property type="component" value="Unassembled WGS sequence"/>
</dbReference>
<name>A0A820G1Y6_9BILA</name>
<gene>
    <name evidence="1" type="ORF">JBS370_LOCUS39363</name>
</gene>
<organism evidence="1 2">
    <name type="scientific">Rotaria sordida</name>
    <dbReference type="NCBI Taxonomy" id="392033"/>
    <lineage>
        <taxon>Eukaryota</taxon>
        <taxon>Metazoa</taxon>
        <taxon>Spiralia</taxon>
        <taxon>Gnathifera</taxon>
        <taxon>Rotifera</taxon>
        <taxon>Eurotatoria</taxon>
        <taxon>Bdelloidea</taxon>
        <taxon>Philodinida</taxon>
        <taxon>Philodinidae</taxon>
        <taxon>Rotaria</taxon>
    </lineage>
</organism>
<protein>
    <submittedName>
        <fullName evidence="1">Uncharacterized protein</fullName>
    </submittedName>
</protein>
<dbReference type="AlphaFoldDB" id="A0A820G1Y6"/>
<comment type="caution">
    <text evidence="1">The sequence shown here is derived from an EMBL/GenBank/DDBJ whole genome shotgun (WGS) entry which is preliminary data.</text>
</comment>
<evidence type="ECO:0000313" key="2">
    <source>
        <dbReference type="Proteomes" id="UP000663836"/>
    </source>
</evidence>
<dbReference type="EMBL" id="CAJOBD010026789">
    <property type="protein sequence ID" value="CAF4269162.1"/>
    <property type="molecule type" value="Genomic_DNA"/>
</dbReference>